<dbReference type="Pfam" id="PF14890">
    <property type="entry name" value="Intein_splicing"/>
    <property type="match status" value="1"/>
</dbReference>
<dbReference type="NCBIfam" id="TIGR01445">
    <property type="entry name" value="intein_Nterm"/>
    <property type="match status" value="1"/>
</dbReference>
<evidence type="ECO:0000256" key="1">
    <source>
        <dbReference type="SAM" id="Phobius"/>
    </source>
</evidence>
<reference evidence="4" key="1">
    <citation type="submission" date="2017-09" db="EMBL/GenBank/DDBJ databases">
        <title>Depth-based differentiation of microbial function through sediment-hosted aquifers and enrichment of novel symbionts in the deep terrestrial subsurface.</title>
        <authorList>
            <person name="Probst A.J."/>
            <person name="Ladd B."/>
            <person name="Jarett J.K."/>
            <person name="Geller-Mcgrath D.E."/>
            <person name="Sieber C.M.K."/>
            <person name="Emerson J.B."/>
            <person name="Anantharaman K."/>
            <person name="Thomas B.C."/>
            <person name="Malmstrom R."/>
            <person name="Stieglmeier M."/>
            <person name="Klingl A."/>
            <person name="Woyke T."/>
            <person name="Ryan C.M."/>
            <person name="Banfield J.F."/>
        </authorList>
    </citation>
    <scope>NUCLEOTIDE SEQUENCE [LARGE SCALE GENOMIC DNA]</scope>
</reference>
<dbReference type="GO" id="GO:0005524">
    <property type="term" value="F:ATP binding"/>
    <property type="evidence" value="ECO:0007669"/>
    <property type="project" value="InterPro"/>
</dbReference>
<evidence type="ECO:0000259" key="2">
    <source>
        <dbReference type="SMART" id="SM00306"/>
    </source>
</evidence>
<sequence>DDTEFVSRKEPDVSFTEILGSAGIEAAGVDILIKDTSISKAWLNILGTLLPLGLMGLFLFFIFKQARGAQDSIFSFGRSRARLFAKGKQQVSFQDVAGVREAKEELEEVVDFLKNPAKYRKLGARTPKGVLLIGPSGTGKTLLAKALAGEANVPFFSMAGSEFMEMLVGVGASVTGDTPVLIKKDGKVELLPIGEFVDQYYRAKEVDKIKKVMGVETLGFQKAENKFWGTKSKKSEKAVFERSSWQSVQGVYRHKVKKIYEISFLGGKIQTTGDHSVFVRTHGWILPKKVAELKAGDVLVNLPMNVRRWDKEQRKTIHKIKKCYVKKVIKKPFNGFVYDLCGVENEAFFGGEKPILLHNSRVRDLFSTAKKASPAIIFIDEVESIGRHRGLGGFAG</sequence>
<feature type="transmembrane region" description="Helical" evidence="1">
    <location>
        <begin position="41"/>
        <end position="63"/>
    </location>
</feature>
<dbReference type="GO" id="GO:0016539">
    <property type="term" value="P:intein-mediated protein splicing"/>
    <property type="evidence" value="ECO:0007669"/>
    <property type="project" value="InterPro"/>
</dbReference>
<dbReference type="InterPro" id="IPR006141">
    <property type="entry name" value="Intein_N"/>
</dbReference>
<dbReference type="InterPro" id="IPR036844">
    <property type="entry name" value="Hint_dom_sf"/>
</dbReference>
<dbReference type="SUPFAM" id="SSF51294">
    <property type="entry name" value="Hedgehog/intein (Hint) domain"/>
    <property type="match status" value="1"/>
</dbReference>
<dbReference type="InterPro" id="IPR003587">
    <property type="entry name" value="Hint_dom_N"/>
</dbReference>
<dbReference type="SMART" id="SM00306">
    <property type="entry name" value="HintN"/>
    <property type="match status" value="1"/>
</dbReference>
<dbReference type="Proteomes" id="UP000229500">
    <property type="component" value="Unassembled WGS sequence"/>
</dbReference>
<keyword evidence="1" id="KW-0472">Membrane</keyword>
<dbReference type="Gene3D" id="3.40.50.300">
    <property type="entry name" value="P-loop containing nucleotide triphosphate hydrolases"/>
    <property type="match status" value="2"/>
</dbReference>
<keyword evidence="1" id="KW-1133">Transmembrane helix</keyword>
<name>A0A2M8L5C6_9BACT</name>
<dbReference type="PANTHER" id="PTHR23076:SF97">
    <property type="entry name" value="ATP-DEPENDENT ZINC METALLOPROTEASE YME1L1"/>
    <property type="match status" value="1"/>
</dbReference>
<feature type="non-terminal residue" evidence="3">
    <location>
        <position position="396"/>
    </location>
</feature>
<accession>A0A2M8L5C6</accession>
<keyword evidence="1" id="KW-0812">Transmembrane</keyword>
<dbReference type="InterPro" id="IPR027417">
    <property type="entry name" value="P-loop_NTPase"/>
</dbReference>
<dbReference type="Gene3D" id="2.170.16.10">
    <property type="entry name" value="Hedgehog/Intein (Hint) domain"/>
    <property type="match status" value="1"/>
</dbReference>
<comment type="caution">
    <text evidence="3">The sequence shown here is derived from an EMBL/GenBank/DDBJ whole genome shotgun (WGS) entry which is preliminary data.</text>
</comment>
<evidence type="ECO:0000313" key="4">
    <source>
        <dbReference type="Proteomes" id="UP000229500"/>
    </source>
</evidence>
<feature type="non-terminal residue" evidence="3">
    <location>
        <position position="1"/>
    </location>
</feature>
<dbReference type="Pfam" id="PF00004">
    <property type="entry name" value="AAA"/>
    <property type="match status" value="1"/>
</dbReference>
<proteinExistence type="predicted"/>
<feature type="domain" description="Hint" evidence="2">
    <location>
        <begin position="171"/>
        <end position="303"/>
    </location>
</feature>
<dbReference type="EMBL" id="PFEL01000070">
    <property type="protein sequence ID" value="PJE69044.1"/>
    <property type="molecule type" value="Genomic_DNA"/>
</dbReference>
<dbReference type="GO" id="GO:0004176">
    <property type="term" value="F:ATP-dependent peptidase activity"/>
    <property type="evidence" value="ECO:0007669"/>
    <property type="project" value="TreeGrafter"/>
</dbReference>
<dbReference type="CDD" id="cd00081">
    <property type="entry name" value="Hint"/>
    <property type="match status" value="1"/>
</dbReference>
<dbReference type="PANTHER" id="PTHR23076">
    <property type="entry name" value="METALLOPROTEASE M41 FTSH"/>
    <property type="match status" value="1"/>
</dbReference>
<gene>
    <name evidence="3" type="ORF">COU96_01900</name>
</gene>
<dbReference type="InterPro" id="IPR003959">
    <property type="entry name" value="ATPase_AAA_core"/>
</dbReference>
<protein>
    <recommendedName>
        <fullName evidence="2">Hint domain-containing protein</fullName>
    </recommendedName>
</protein>
<evidence type="ECO:0000313" key="3">
    <source>
        <dbReference type="EMBL" id="PJE69044.1"/>
    </source>
</evidence>
<dbReference type="GO" id="GO:0016887">
    <property type="term" value="F:ATP hydrolysis activity"/>
    <property type="evidence" value="ECO:0007669"/>
    <property type="project" value="InterPro"/>
</dbReference>
<dbReference type="AlphaFoldDB" id="A0A2M8L5C6"/>
<dbReference type="SUPFAM" id="SSF52540">
    <property type="entry name" value="P-loop containing nucleoside triphosphate hydrolases"/>
    <property type="match status" value="1"/>
</dbReference>
<dbReference type="PROSITE" id="PS50817">
    <property type="entry name" value="INTEIN_N_TER"/>
    <property type="match status" value="1"/>
</dbReference>
<organism evidence="3 4">
    <name type="scientific">Candidatus Shapirobacteria bacterium CG10_big_fil_rev_8_21_14_0_10_38_14</name>
    <dbReference type="NCBI Taxonomy" id="1974483"/>
    <lineage>
        <taxon>Bacteria</taxon>
        <taxon>Candidatus Shapironibacteriota</taxon>
    </lineage>
</organism>